<dbReference type="InterPro" id="IPR050704">
    <property type="entry name" value="Peptidase_C85-like"/>
</dbReference>
<dbReference type="InterPro" id="IPR038765">
    <property type="entry name" value="Papain-like_cys_pep_sf"/>
</dbReference>
<dbReference type="InterPro" id="IPR049771">
    <property type="entry name" value="OTU2-like_OTU"/>
</dbReference>
<dbReference type="InterPro" id="IPR003323">
    <property type="entry name" value="OTU_dom"/>
</dbReference>
<feature type="compositionally biased region" description="Basic residues" evidence="1">
    <location>
        <begin position="32"/>
        <end position="43"/>
    </location>
</feature>
<feature type="region of interest" description="Disordered" evidence="1">
    <location>
        <begin position="1"/>
        <end position="43"/>
    </location>
</feature>
<dbReference type="PROSITE" id="PS50802">
    <property type="entry name" value="OTU"/>
    <property type="match status" value="1"/>
</dbReference>
<sequence>MASPDTATMGESLEQMQARHRKEQRDLQSRITNKKKNATKKTRKFINDECAELERQLKERQEGELRTLTGEADEEAGADEPEDVHQPPEPAEDTTTTTTNAAAALASQLQSTTLSASPSPSSSPDLQRQEQQQQQQQPHPQQQQQQQQQEQQPRPKRNRQKERLARRAAEAAAAQAAAASEAAAMPDRRAQEQAAMQRAFAAHALREHPIAPDGHCLFAAVADQLVVNGLPLLPLAVGGSAGDDDNGLGQDGHKGETGERGERGGAAVEDGLRPRVQPYKVVRRAAAGWIEAHRAEYEPFLEEPVEGYVARIRDTAEWGGQLELSALANAYGVEIRVVQGAGRVEVIKPSAADGDSSSGDGRGEGTKTLWLAYYRHGYGLGEHYNSLRKAE</sequence>
<feature type="compositionally biased region" description="Basic and acidic residues" evidence="1">
    <location>
        <begin position="251"/>
        <end position="263"/>
    </location>
</feature>
<name>A0A3S5CWV2_9PEZI</name>
<dbReference type="PANTHER" id="PTHR12419">
    <property type="entry name" value="OTU DOMAIN CONTAINING PROTEIN"/>
    <property type="match status" value="1"/>
</dbReference>
<dbReference type="SUPFAM" id="SSF54001">
    <property type="entry name" value="Cysteine proteinases"/>
    <property type="match status" value="1"/>
</dbReference>
<evidence type="ECO:0000313" key="3">
    <source>
        <dbReference type="EMBL" id="SPQ22190.1"/>
    </source>
</evidence>
<dbReference type="Proteomes" id="UP000289323">
    <property type="component" value="Unassembled WGS sequence"/>
</dbReference>
<dbReference type="GO" id="GO:0016579">
    <property type="term" value="P:protein deubiquitination"/>
    <property type="evidence" value="ECO:0007669"/>
    <property type="project" value="TreeGrafter"/>
</dbReference>
<evidence type="ECO:0000259" key="2">
    <source>
        <dbReference type="PROSITE" id="PS50802"/>
    </source>
</evidence>
<feature type="domain" description="OTU" evidence="2">
    <location>
        <begin position="205"/>
        <end position="390"/>
    </location>
</feature>
<accession>A0A3S5CWV2</accession>
<feature type="compositionally biased region" description="Acidic residues" evidence="1">
    <location>
        <begin position="71"/>
        <end position="82"/>
    </location>
</feature>
<feature type="region of interest" description="Disordered" evidence="1">
    <location>
        <begin position="241"/>
        <end position="270"/>
    </location>
</feature>
<proteinExistence type="predicted"/>
<dbReference type="Pfam" id="PF02338">
    <property type="entry name" value="OTU"/>
    <property type="match status" value="1"/>
</dbReference>
<protein>
    <submittedName>
        <fullName evidence="3">C79b097c-51d5-47f3-83aa-2742d009d461</fullName>
    </submittedName>
</protein>
<evidence type="ECO:0000256" key="1">
    <source>
        <dbReference type="SAM" id="MobiDB-lite"/>
    </source>
</evidence>
<feature type="compositionally biased region" description="Low complexity" evidence="1">
    <location>
        <begin position="170"/>
        <end position="185"/>
    </location>
</feature>
<dbReference type="AlphaFoldDB" id="A0A3S5CWV2"/>
<dbReference type="Gene3D" id="3.90.70.80">
    <property type="match status" value="2"/>
</dbReference>
<evidence type="ECO:0000313" key="4">
    <source>
        <dbReference type="Proteomes" id="UP000289323"/>
    </source>
</evidence>
<reference evidence="3 4" key="1">
    <citation type="submission" date="2018-04" db="EMBL/GenBank/DDBJ databases">
        <authorList>
            <person name="Huttner S."/>
            <person name="Dainat J."/>
        </authorList>
    </citation>
    <scope>NUCLEOTIDE SEQUENCE [LARGE SCALE GENOMIC DNA]</scope>
</reference>
<dbReference type="GO" id="GO:0004843">
    <property type="term" value="F:cysteine-type deubiquitinase activity"/>
    <property type="evidence" value="ECO:0007669"/>
    <property type="project" value="TreeGrafter"/>
</dbReference>
<dbReference type="CDD" id="cd22762">
    <property type="entry name" value="OTU_fungi_OTU2-like"/>
    <property type="match status" value="1"/>
</dbReference>
<dbReference type="PANTHER" id="PTHR12419:SF10">
    <property type="entry name" value="DEUBIQUITINASE OTUD6B"/>
    <property type="match status" value="1"/>
</dbReference>
<feature type="compositionally biased region" description="Basic and acidic residues" evidence="1">
    <location>
        <begin position="56"/>
        <end position="65"/>
    </location>
</feature>
<organism evidence="3 4">
    <name type="scientific">Thermothielavioides terrestris</name>
    <dbReference type="NCBI Taxonomy" id="2587410"/>
    <lineage>
        <taxon>Eukaryota</taxon>
        <taxon>Fungi</taxon>
        <taxon>Dikarya</taxon>
        <taxon>Ascomycota</taxon>
        <taxon>Pezizomycotina</taxon>
        <taxon>Sordariomycetes</taxon>
        <taxon>Sordariomycetidae</taxon>
        <taxon>Sordariales</taxon>
        <taxon>Chaetomiaceae</taxon>
        <taxon>Thermothielavioides</taxon>
    </lineage>
</organism>
<gene>
    <name evidence="3" type="ORF">TT172_LOCUS4609</name>
</gene>
<feature type="region of interest" description="Disordered" evidence="1">
    <location>
        <begin position="56"/>
        <end position="191"/>
    </location>
</feature>
<dbReference type="EMBL" id="OUUZ01000008">
    <property type="protein sequence ID" value="SPQ22190.1"/>
    <property type="molecule type" value="Genomic_DNA"/>
</dbReference>
<feature type="compositionally biased region" description="Low complexity" evidence="1">
    <location>
        <begin position="93"/>
        <end position="152"/>
    </location>
</feature>